<evidence type="ECO:0000256" key="2">
    <source>
        <dbReference type="SAM" id="Phobius"/>
    </source>
</evidence>
<feature type="coiled-coil region" evidence="1">
    <location>
        <begin position="180"/>
        <end position="207"/>
    </location>
</feature>
<feature type="transmembrane region" description="Helical" evidence="2">
    <location>
        <begin position="144"/>
        <end position="163"/>
    </location>
</feature>
<feature type="transmembrane region" description="Helical" evidence="2">
    <location>
        <begin position="16"/>
        <end position="36"/>
    </location>
</feature>
<dbReference type="SUPFAM" id="SSF141868">
    <property type="entry name" value="EAL domain-like"/>
    <property type="match status" value="1"/>
</dbReference>
<dbReference type="InterPro" id="IPR035965">
    <property type="entry name" value="PAS-like_dom_sf"/>
</dbReference>
<dbReference type="Gene3D" id="3.30.450.20">
    <property type="entry name" value="PAS domain"/>
    <property type="match status" value="1"/>
</dbReference>
<dbReference type="InterPro" id="IPR043128">
    <property type="entry name" value="Rev_trsase/Diguanyl_cyclase"/>
</dbReference>
<dbReference type="InterPro" id="IPR001633">
    <property type="entry name" value="EAL_dom"/>
</dbReference>
<proteinExistence type="predicted"/>
<feature type="transmembrane region" description="Helical" evidence="2">
    <location>
        <begin position="80"/>
        <end position="96"/>
    </location>
</feature>
<keyword evidence="2" id="KW-1133">Transmembrane helix</keyword>
<keyword evidence="2" id="KW-0472">Membrane</keyword>
<comment type="caution">
    <text evidence="5">The sequence shown here is derived from an EMBL/GenBank/DDBJ whole genome shotgun (WGS) entry which is preliminary data.</text>
</comment>
<keyword evidence="1" id="KW-0175">Coiled coil</keyword>
<dbReference type="SMART" id="SM00052">
    <property type="entry name" value="EAL"/>
    <property type="match status" value="1"/>
</dbReference>
<organism evidence="5 6">
    <name type="scientific">Fusibacter ferrireducens</name>
    <dbReference type="NCBI Taxonomy" id="2785058"/>
    <lineage>
        <taxon>Bacteria</taxon>
        <taxon>Bacillati</taxon>
        <taxon>Bacillota</taxon>
        <taxon>Clostridia</taxon>
        <taxon>Eubacteriales</taxon>
        <taxon>Eubacteriales Family XII. Incertae Sedis</taxon>
        <taxon>Fusibacter</taxon>
    </lineage>
</organism>
<dbReference type="CDD" id="cd01948">
    <property type="entry name" value="EAL"/>
    <property type="match status" value="1"/>
</dbReference>
<evidence type="ECO:0000313" key="6">
    <source>
        <dbReference type="Proteomes" id="UP000614200"/>
    </source>
</evidence>
<dbReference type="PANTHER" id="PTHR33121:SF70">
    <property type="entry name" value="SIGNALING PROTEIN YKOW"/>
    <property type="match status" value="1"/>
</dbReference>
<dbReference type="Gene3D" id="3.30.70.270">
    <property type="match status" value="1"/>
</dbReference>
<dbReference type="Pfam" id="PF00563">
    <property type="entry name" value="EAL"/>
    <property type="match status" value="1"/>
</dbReference>
<dbReference type="EMBL" id="JADKNH010000019">
    <property type="protein sequence ID" value="MBF4695724.1"/>
    <property type="molecule type" value="Genomic_DNA"/>
</dbReference>
<gene>
    <name evidence="5" type="ORF">ISU02_21725</name>
</gene>
<dbReference type="Proteomes" id="UP000614200">
    <property type="component" value="Unassembled WGS sequence"/>
</dbReference>
<dbReference type="InterPro" id="IPR029787">
    <property type="entry name" value="Nucleotide_cyclase"/>
</dbReference>
<evidence type="ECO:0000259" key="4">
    <source>
        <dbReference type="PROSITE" id="PS50883"/>
    </source>
</evidence>
<sequence length="776" mass="89382">MSYKWWGSKFEKYSQFIHGFILGLGGVIAISLIVILGLKNVDDGRFALITLATLFYGPVAGSMSFLVILCLLLMLKRAYIFLYIILGITLILNTTFMKRFFDRRKSTYTYVTILFIAAVNNILAVIVSIFISPEYGQVVESQRHFILIFIQFVLLVMLLSSVIKKEKANDGYISALLLSKSDLEAQNEEIRALYEEMAATEEALQANYDELFEYRWKLEESEKRYSRVITASEEGFFDYYPVTKVWFVSDRFCNIFGFEAEESNIVTNSFFNRLGEKGAKISACFDSPKAWQEKNRFSEEIQILCKDEIYRWAQINAIAERDEIGRLMRITGSLLDINQRKIEQEKVEFYAFHDPVTGFLNEDYFVEAILHHSGKSLVILYVAIYDFRRFAMIYGSKIADIIQYQLGIYIHEIFDKAITYSHIRSGVFGVLLNDEAETIEYIRTNIKELENLYKQDLFIGNYNINISLMFPYCINNKDLSIEEVMEHIEVTYEHCNDKKITYKLQGFSSVYFKNKSYIKQVSNYLFKAISEELFTVMYQPQFEEGRIIGVEALARLSHPTMGFIPPDVFIPIAEELGIIHEIDQLIINESCQMIANLNRTRGWTLKLSVNLSFLDLISEQIIKNFIGIGERYGLNKGLLSFEITETAISKYIEGLHSSLKMISEAGIKIELDDFGTGYSSLKYLGELPVEVIKIDKAFVATIEASPKMKGLVQLMIDVGHLLNLTVVAEGIENIEQFRILESLNCNRYQGYYFSKPLSEPDLIQFAEDNLNHDVKK</sequence>
<reference evidence="5 6" key="1">
    <citation type="submission" date="2020-11" db="EMBL/GenBank/DDBJ databases">
        <title>Fusibacter basophilias sp. nov.</title>
        <authorList>
            <person name="Qiu D."/>
        </authorList>
    </citation>
    <scope>NUCLEOTIDE SEQUENCE [LARGE SCALE GENOMIC DNA]</scope>
    <source>
        <strain evidence="5 6">Q10-2</strain>
    </source>
</reference>
<keyword evidence="6" id="KW-1185">Reference proteome</keyword>
<dbReference type="SUPFAM" id="SSF55073">
    <property type="entry name" value="Nucleotide cyclase"/>
    <property type="match status" value="1"/>
</dbReference>
<dbReference type="InterPro" id="IPR050706">
    <property type="entry name" value="Cyclic-di-GMP_PDE-like"/>
</dbReference>
<dbReference type="InterPro" id="IPR000014">
    <property type="entry name" value="PAS"/>
</dbReference>
<feature type="transmembrane region" description="Helical" evidence="2">
    <location>
        <begin position="108"/>
        <end position="132"/>
    </location>
</feature>
<evidence type="ECO:0000313" key="5">
    <source>
        <dbReference type="EMBL" id="MBF4695724.1"/>
    </source>
</evidence>
<feature type="domain" description="PAC" evidence="3">
    <location>
        <begin position="297"/>
        <end position="349"/>
    </location>
</feature>
<feature type="domain" description="EAL" evidence="4">
    <location>
        <begin position="518"/>
        <end position="770"/>
    </location>
</feature>
<dbReference type="NCBIfam" id="TIGR00229">
    <property type="entry name" value="sensory_box"/>
    <property type="match status" value="1"/>
</dbReference>
<dbReference type="Gene3D" id="3.20.20.450">
    <property type="entry name" value="EAL domain"/>
    <property type="match status" value="1"/>
</dbReference>
<evidence type="ECO:0000256" key="1">
    <source>
        <dbReference type="SAM" id="Coils"/>
    </source>
</evidence>
<dbReference type="SUPFAM" id="SSF55785">
    <property type="entry name" value="PYP-like sensor domain (PAS domain)"/>
    <property type="match status" value="1"/>
</dbReference>
<dbReference type="PROSITE" id="PS50113">
    <property type="entry name" value="PAC"/>
    <property type="match status" value="1"/>
</dbReference>
<protein>
    <submittedName>
        <fullName evidence="5">EAL domain-containing protein</fullName>
    </submittedName>
</protein>
<dbReference type="InterPro" id="IPR000700">
    <property type="entry name" value="PAS-assoc_C"/>
</dbReference>
<dbReference type="PANTHER" id="PTHR33121">
    <property type="entry name" value="CYCLIC DI-GMP PHOSPHODIESTERASE PDEF"/>
    <property type="match status" value="1"/>
</dbReference>
<dbReference type="PROSITE" id="PS50883">
    <property type="entry name" value="EAL"/>
    <property type="match status" value="1"/>
</dbReference>
<accession>A0ABR9ZZ41</accession>
<name>A0ABR9ZZ41_9FIRM</name>
<keyword evidence="2" id="KW-0812">Transmembrane</keyword>
<feature type="transmembrane region" description="Helical" evidence="2">
    <location>
        <begin position="48"/>
        <end position="74"/>
    </location>
</feature>
<evidence type="ECO:0000259" key="3">
    <source>
        <dbReference type="PROSITE" id="PS50113"/>
    </source>
</evidence>
<dbReference type="InterPro" id="IPR035919">
    <property type="entry name" value="EAL_sf"/>
</dbReference>